<accession>A0ABR3BDK3</accession>
<evidence type="ECO:0000256" key="1">
    <source>
        <dbReference type="SAM" id="Phobius"/>
    </source>
</evidence>
<keyword evidence="1" id="KW-0812">Transmembrane</keyword>
<gene>
    <name evidence="2" type="ORF">J3Q64DRAFT_1710290</name>
</gene>
<comment type="caution">
    <text evidence="2">The sequence shown here is derived from an EMBL/GenBank/DDBJ whole genome shotgun (WGS) entry which is preliminary data.</text>
</comment>
<protein>
    <submittedName>
        <fullName evidence="2">Uncharacterized protein</fullName>
    </submittedName>
</protein>
<evidence type="ECO:0000313" key="2">
    <source>
        <dbReference type="EMBL" id="KAL0096943.1"/>
    </source>
</evidence>
<organism evidence="2 3">
    <name type="scientific">Phycomyces blakesleeanus</name>
    <dbReference type="NCBI Taxonomy" id="4837"/>
    <lineage>
        <taxon>Eukaryota</taxon>
        <taxon>Fungi</taxon>
        <taxon>Fungi incertae sedis</taxon>
        <taxon>Mucoromycota</taxon>
        <taxon>Mucoromycotina</taxon>
        <taxon>Mucoromycetes</taxon>
        <taxon>Mucorales</taxon>
        <taxon>Phycomycetaceae</taxon>
        <taxon>Phycomyces</taxon>
    </lineage>
</organism>
<reference evidence="2 3" key="1">
    <citation type="submission" date="2024-04" db="EMBL/GenBank/DDBJ databases">
        <title>Symmetric and asymmetric DNA N6-adenine methylation regulates different biological responses in Mucorales.</title>
        <authorList>
            <consortium name="Lawrence Berkeley National Laboratory"/>
            <person name="Lax C."/>
            <person name="Mondo S.J."/>
            <person name="Osorio-Concepcion M."/>
            <person name="Muszewska A."/>
            <person name="Corrochano-Luque M."/>
            <person name="Gutierrez G."/>
            <person name="Riley R."/>
            <person name="Lipzen A."/>
            <person name="Guo J."/>
            <person name="Hundley H."/>
            <person name="Amirebrahimi M."/>
            <person name="Ng V."/>
            <person name="Lorenzo-Gutierrez D."/>
            <person name="Binder U."/>
            <person name="Yang J."/>
            <person name="Song Y."/>
            <person name="Canovas D."/>
            <person name="Navarro E."/>
            <person name="Freitag M."/>
            <person name="Gabaldon T."/>
            <person name="Grigoriev I.V."/>
            <person name="Corrochano L.M."/>
            <person name="Nicolas F.E."/>
            <person name="Garre V."/>
        </authorList>
    </citation>
    <scope>NUCLEOTIDE SEQUENCE [LARGE SCALE GENOMIC DNA]</scope>
    <source>
        <strain evidence="2 3">L51</strain>
    </source>
</reference>
<name>A0ABR3BDK3_PHYBL</name>
<proteinExistence type="predicted"/>
<keyword evidence="1" id="KW-1133">Transmembrane helix</keyword>
<keyword evidence="3" id="KW-1185">Reference proteome</keyword>
<keyword evidence="1" id="KW-0472">Membrane</keyword>
<dbReference type="Proteomes" id="UP001448207">
    <property type="component" value="Unassembled WGS sequence"/>
</dbReference>
<sequence length="54" mass="6266">MSKIIIVSLYYHSIIDILVWLNDIFTLCVAYIFISIKTLIFILLTSLPLFETLS</sequence>
<dbReference type="EMBL" id="JBCLYO010000001">
    <property type="protein sequence ID" value="KAL0096943.1"/>
    <property type="molecule type" value="Genomic_DNA"/>
</dbReference>
<feature type="transmembrane region" description="Helical" evidence="1">
    <location>
        <begin position="24"/>
        <end position="50"/>
    </location>
</feature>
<evidence type="ECO:0000313" key="3">
    <source>
        <dbReference type="Proteomes" id="UP001448207"/>
    </source>
</evidence>